<reference evidence="3 4" key="1">
    <citation type="submission" date="2024-04" db="EMBL/GenBank/DDBJ databases">
        <title>Phyllosticta paracitricarpa is synonymous to the EU quarantine fungus P. citricarpa based on phylogenomic analyses.</title>
        <authorList>
            <consortium name="Lawrence Berkeley National Laboratory"/>
            <person name="Van Ingen-Buijs V.A."/>
            <person name="Van Westerhoven A.C."/>
            <person name="Haridas S."/>
            <person name="Skiadas P."/>
            <person name="Martin F."/>
            <person name="Groenewald J.Z."/>
            <person name="Crous P.W."/>
            <person name="Seidl M.F."/>
        </authorList>
    </citation>
    <scope>NUCLEOTIDE SEQUENCE [LARGE SCALE GENOMIC DNA]</scope>
    <source>
        <strain evidence="3 4">CBS 123374</strain>
    </source>
</reference>
<dbReference type="EMBL" id="JBBWRZ010000002">
    <property type="protein sequence ID" value="KAK8243562.1"/>
    <property type="molecule type" value="Genomic_DNA"/>
</dbReference>
<evidence type="ECO:0000313" key="3">
    <source>
        <dbReference type="EMBL" id="KAK8243562.1"/>
    </source>
</evidence>
<keyword evidence="2" id="KW-0472">Membrane</keyword>
<sequence length="296" mass="31900">MARFPASRQQRSSPRSSKTDDLELGSSSDSARSSPPPYASVDALKRRSHGDLGNVGQTSQGRTRGGGRGEDLRIPELALTPPGTSESLPLTPPSISSSSSPERQQEQQEEPPSLSRALAPIRLRSSTTSSRHRAVSAEELYSIPRLPPPAPNPTALSIPDTIRLFTTCVGIVWCIAVPILWTTLGKTYAATHKYKTNALFRGQLAAACGLAALGGVLIEITLSIVVAKRRIRRIRAVASLRRSTRGWCAERGVDHAEVMAGLTSYETGDRVWFRAALMAVICVVVVLMVLVGFVLH</sequence>
<protein>
    <submittedName>
        <fullName evidence="3">Uncharacterized protein</fullName>
    </submittedName>
</protein>
<feature type="compositionally biased region" description="Low complexity" evidence="1">
    <location>
        <begin position="79"/>
        <end position="102"/>
    </location>
</feature>
<evidence type="ECO:0000256" key="2">
    <source>
        <dbReference type="SAM" id="Phobius"/>
    </source>
</evidence>
<keyword evidence="2" id="KW-1133">Transmembrane helix</keyword>
<proteinExistence type="predicted"/>
<feature type="region of interest" description="Disordered" evidence="1">
    <location>
        <begin position="1"/>
        <end position="134"/>
    </location>
</feature>
<feature type="compositionally biased region" description="Low complexity" evidence="1">
    <location>
        <begin position="1"/>
        <end position="16"/>
    </location>
</feature>
<dbReference type="Proteomes" id="UP001492380">
    <property type="component" value="Unassembled WGS sequence"/>
</dbReference>
<organism evidence="3 4">
    <name type="scientific">Phyllosticta capitalensis</name>
    <dbReference type="NCBI Taxonomy" id="121624"/>
    <lineage>
        <taxon>Eukaryota</taxon>
        <taxon>Fungi</taxon>
        <taxon>Dikarya</taxon>
        <taxon>Ascomycota</taxon>
        <taxon>Pezizomycotina</taxon>
        <taxon>Dothideomycetes</taxon>
        <taxon>Dothideomycetes incertae sedis</taxon>
        <taxon>Botryosphaeriales</taxon>
        <taxon>Phyllostictaceae</taxon>
        <taxon>Phyllosticta</taxon>
    </lineage>
</organism>
<comment type="caution">
    <text evidence="3">The sequence shown here is derived from an EMBL/GenBank/DDBJ whole genome shotgun (WGS) entry which is preliminary data.</text>
</comment>
<keyword evidence="2" id="KW-0812">Transmembrane</keyword>
<accession>A0ABR1YXY8</accession>
<evidence type="ECO:0000256" key="1">
    <source>
        <dbReference type="SAM" id="MobiDB-lite"/>
    </source>
</evidence>
<feature type="transmembrane region" description="Helical" evidence="2">
    <location>
        <begin position="271"/>
        <end position="295"/>
    </location>
</feature>
<keyword evidence="4" id="KW-1185">Reference proteome</keyword>
<gene>
    <name evidence="3" type="ORF">HDK90DRAFT_462491</name>
</gene>
<feature type="transmembrane region" description="Helical" evidence="2">
    <location>
        <begin position="204"/>
        <end position="227"/>
    </location>
</feature>
<name>A0ABR1YXY8_9PEZI</name>
<feature type="transmembrane region" description="Helical" evidence="2">
    <location>
        <begin position="164"/>
        <end position="184"/>
    </location>
</feature>
<evidence type="ECO:0000313" key="4">
    <source>
        <dbReference type="Proteomes" id="UP001492380"/>
    </source>
</evidence>